<dbReference type="InterPro" id="IPR044148">
    <property type="entry name" value="ALDH_GabD1-like"/>
</dbReference>
<dbReference type="InterPro" id="IPR016163">
    <property type="entry name" value="Ald_DH_C"/>
</dbReference>
<keyword evidence="2" id="KW-0521">NADP</keyword>
<dbReference type="PANTHER" id="PTHR43217:SF1">
    <property type="entry name" value="SUCCINATE SEMIALDEHYDE DEHYDROGENASE [NAD(P)+] SAD"/>
    <property type="match status" value="1"/>
</dbReference>
<dbReference type="FunFam" id="3.40.309.10:FF:000010">
    <property type="entry name" value="Gamma-aminobutyraldehyde dehydrogenase"/>
    <property type="match status" value="1"/>
</dbReference>
<dbReference type="eggNOG" id="COG1012">
    <property type="taxonomic scope" value="Bacteria"/>
</dbReference>
<reference evidence="6 7" key="1">
    <citation type="submission" date="2016-10" db="EMBL/GenBank/DDBJ databases">
        <authorList>
            <person name="de Groot N.N."/>
        </authorList>
    </citation>
    <scope>NUCLEOTIDE SEQUENCE [LARGE SCALE GENOMIC DNA]</scope>
    <source>
        <strain evidence="6 7">DSM 43067</strain>
    </source>
</reference>
<dbReference type="STRING" id="1993.SAMN04489713_104656"/>
<organism evidence="6 7">
    <name type="scientific">Actinomadura madurae</name>
    <dbReference type="NCBI Taxonomy" id="1993"/>
    <lineage>
        <taxon>Bacteria</taxon>
        <taxon>Bacillati</taxon>
        <taxon>Actinomycetota</taxon>
        <taxon>Actinomycetes</taxon>
        <taxon>Streptosporangiales</taxon>
        <taxon>Thermomonosporaceae</taxon>
        <taxon>Actinomadura</taxon>
    </lineage>
</organism>
<dbReference type="Proteomes" id="UP000183413">
    <property type="component" value="Unassembled WGS sequence"/>
</dbReference>
<feature type="compositionally biased region" description="Basic and acidic residues" evidence="4">
    <location>
        <begin position="16"/>
        <end position="25"/>
    </location>
</feature>
<evidence type="ECO:0000259" key="5">
    <source>
        <dbReference type="Pfam" id="PF00171"/>
    </source>
</evidence>
<name>A0A1I5FJU7_9ACTN</name>
<evidence type="ECO:0000256" key="3">
    <source>
        <dbReference type="ARBA" id="ARBA00023002"/>
    </source>
</evidence>
<keyword evidence="3" id="KW-0560">Oxidoreductase</keyword>
<feature type="domain" description="Aldehyde dehydrogenase" evidence="5">
    <location>
        <begin position="4"/>
        <end position="454"/>
    </location>
</feature>
<dbReference type="Gene3D" id="3.40.605.10">
    <property type="entry name" value="Aldehyde Dehydrogenase, Chain A, domain 1"/>
    <property type="match status" value="1"/>
</dbReference>
<protein>
    <submittedName>
        <fullName evidence="6">Succinate-semialdehyde dehydrogenase / glutarate-semialdehyde dehydrogenase</fullName>
    </submittedName>
</protein>
<evidence type="ECO:0000256" key="2">
    <source>
        <dbReference type="ARBA" id="ARBA00022857"/>
    </source>
</evidence>
<dbReference type="EMBL" id="FOVH01000004">
    <property type="protein sequence ID" value="SFO24068.1"/>
    <property type="molecule type" value="Genomic_DNA"/>
</dbReference>
<dbReference type="GO" id="GO:0004030">
    <property type="term" value="F:aldehyde dehydrogenase [NAD(P)+] activity"/>
    <property type="evidence" value="ECO:0007669"/>
    <property type="project" value="InterPro"/>
</dbReference>
<dbReference type="AlphaFoldDB" id="A0A1I5FJU7"/>
<dbReference type="InParanoid" id="A0A1I5FJU7"/>
<dbReference type="RefSeq" id="WP_075021308.1">
    <property type="nucleotide sequence ID" value="NZ_FOVH01000004.1"/>
</dbReference>
<accession>A0A1I5FJU7</accession>
<dbReference type="FunFam" id="3.40.605.10:FF:000012">
    <property type="entry name" value="NAD-dependent succinate-semialdehyde dehydrogenase"/>
    <property type="match status" value="1"/>
</dbReference>
<comment type="similarity">
    <text evidence="1">Belongs to the aldehyde dehydrogenase family.</text>
</comment>
<dbReference type="InterPro" id="IPR047110">
    <property type="entry name" value="GABD/Sad-like"/>
</dbReference>
<dbReference type="InterPro" id="IPR015590">
    <property type="entry name" value="Aldehyde_DH_dom"/>
</dbReference>
<dbReference type="InterPro" id="IPR016161">
    <property type="entry name" value="Ald_DH/histidinol_DH"/>
</dbReference>
<evidence type="ECO:0000256" key="4">
    <source>
        <dbReference type="SAM" id="MobiDB-lite"/>
    </source>
</evidence>
<dbReference type="InterPro" id="IPR016162">
    <property type="entry name" value="Ald_DH_N"/>
</dbReference>
<dbReference type="GO" id="GO:0004777">
    <property type="term" value="F:succinate-semialdehyde dehydrogenase (NAD+) activity"/>
    <property type="evidence" value="ECO:0007669"/>
    <property type="project" value="TreeGrafter"/>
</dbReference>
<keyword evidence="7" id="KW-1185">Reference proteome</keyword>
<feature type="region of interest" description="Disordered" evidence="4">
    <location>
        <begin position="1"/>
        <end position="25"/>
    </location>
</feature>
<proteinExistence type="inferred from homology"/>
<dbReference type="PANTHER" id="PTHR43217">
    <property type="entry name" value="SUCCINATE SEMIALDEHYDE DEHYDROGENASE [NAD(P)+] SAD"/>
    <property type="match status" value="1"/>
</dbReference>
<dbReference type="SUPFAM" id="SSF53720">
    <property type="entry name" value="ALDH-like"/>
    <property type="match status" value="1"/>
</dbReference>
<feature type="compositionally biased region" description="Polar residues" evidence="4">
    <location>
        <begin position="1"/>
        <end position="11"/>
    </location>
</feature>
<dbReference type="Gene3D" id="3.40.309.10">
    <property type="entry name" value="Aldehyde Dehydrogenase, Chain A, domain 2"/>
    <property type="match status" value="1"/>
</dbReference>
<dbReference type="Pfam" id="PF00171">
    <property type="entry name" value="Aldedh"/>
    <property type="match status" value="1"/>
</dbReference>
<evidence type="ECO:0000313" key="7">
    <source>
        <dbReference type="Proteomes" id="UP000183413"/>
    </source>
</evidence>
<evidence type="ECO:0000313" key="6">
    <source>
        <dbReference type="EMBL" id="SFO24068.1"/>
    </source>
</evidence>
<gene>
    <name evidence="6" type="ORF">SAMN04489713_104656</name>
</gene>
<dbReference type="CDD" id="cd07100">
    <property type="entry name" value="ALDH_SSADH1_GabD1"/>
    <property type="match status" value="1"/>
</dbReference>
<evidence type="ECO:0000256" key="1">
    <source>
        <dbReference type="ARBA" id="ARBA00009986"/>
    </source>
</evidence>
<sequence length="469" mass="49573">MSVRQIRSVNPATEEVLGRFDPHTPDQIDTALTRASTAAAQWRSTPIEVRAEHLHRAAAILRAERDRLAALITEEMGKPIAEAEAEVEKSAWCCEYYAEHGPAMLAHESVETTATRSHIAYDPLGLVLAVMPWNFPLWQVFRFAPPALLAGNGAVLKHASNVPRSALAISEVWERAGCPAGLFTTLLAGPDAVPGLIADDRIHALTLTGSTEVGAQVAAMAASHLKPQVLELGGSDPFIVLADADVPAAADAAVTARMLNAGQSCISGKRFIVEDAVAEEFTEAFAAGVAALTVGDPFDRDVRIGPLARASIRADVLDQVRRSVSAGARIVTGGTVPEGPGFYYRPAVLDNVSPEMAVAAEETFGPVAAVIRAKDASDAVDIANATEFGLGAALWTSDLDRANHIVPRIDAGAVFVNGIVASDPRLPFGGVKRSGYGRELGAFGIRQFTNVKSVWVGPARHGQDHPLSE</sequence>